<feature type="domain" description="Ig-like" evidence="5">
    <location>
        <begin position="721"/>
        <end position="801"/>
    </location>
</feature>
<dbReference type="Pfam" id="PF13927">
    <property type="entry name" value="Ig_3"/>
    <property type="match status" value="1"/>
</dbReference>
<dbReference type="Gene3D" id="2.60.120.200">
    <property type="match status" value="2"/>
</dbReference>
<feature type="chain" id="PRO_5002893157" evidence="4">
    <location>
        <begin position="28"/>
        <end position="1113"/>
    </location>
</feature>
<dbReference type="InterPro" id="IPR006558">
    <property type="entry name" value="LamG-like"/>
</dbReference>
<dbReference type="InterPro" id="IPR050964">
    <property type="entry name" value="Striated_Muscle_Regulatory"/>
</dbReference>
<organism evidence="6 7">
    <name type="scientific">Pedosphaera parvula (strain Ellin514)</name>
    <dbReference type="NCBI Taxonomy" id="320771"/>
    <lineage>
        <taxon>Bacteria</taxon>
        <taxon>Pseudomonadati</taxon>
        <taxon>Verrucomicrobiota</taxon>
        <taxon>Pedosphaerae</taxon>
        <taxon>Pedosphaerales</taxon>
        <taxon>Pedosphaeraceae</taxon>
        <taxon>Pedosphaera</taxon>
    </lineage>
</organism>
<dbReference type="InterPro" id="IPR013320">
    <property type="entry name" value="ConA-like_dom_sf"/>
</dbReference>
<dbReference type="SUPFAM" id="SSF48726">
    <property type="entry name" value="Immunoglobulin"/>
    <property type="match status" value="2"/>
</dbReference>
<proteinExistence type="predicted"/>
<dbReference type="SMART" id="SM00560">
    <property type="entry name" value="LamGL"/>
    <property type="match status" value="2"/>
</dbReference>
<dbReference type="SUPFAM" id="SSF49899">
    <property type="entry name" value="Concanavalin A-like lectins/glucanases"/>
    <property type="match status" value="2"/>
</dbReference>
<dbReference type="InterPro" id="IPR003599">
    <property type="entry name" value="Ig_sub"/>
</dbReference>
<dbReference type="InterPro" id="IPR013783">
    <property type="entry name" value="Ig-like_fold"/>
</dbReference>
<evidence type="ECO:0000256" key="2">
    <source>
        <dbReference type="ARBA" id="ARBA00022737"/>
    </source>
</evidence>
<evidence type="ECO:0000256" key="3">
    <source>
        <dbReference type="ARBA" id="ARBA00023157"/>
    </source>
</evidence>
<comment type="caution">
    <text evidence="6">The sequence shown here is derived from an EMBL/GenBank/DDBJ whole genome shotgun (WGS) entry which is preliminary data.</text>
</comment>
<dbReference type="EMBL" id="ABOX02000007">
    <property type="protein sequence ID" value="EEF61835.1"/>
    <property type="molecule type" value="Genomic_DNA"/>
</dbReference>
<feature type="domain" description="Ig-like" evidence="5">
    <location>
        <begin position="402"/>
        <end position="482"/>
    </location>
</feature>
<dbReference type="PANTHER" id="PTHR13817:SF164">
    <property type="entry name" value="ZORMIN, ISOFORM J"/>
    <property type="match status" value="1"/>
</dbReference>
<keyword evidence="2" id="KW-0677">Repeat</keyword>
<keyword evidence="3" id="KW-1015">Disulfide bond</keyword>
<evidence type="ECO:0000313" key="7">
    <source>
        <dbReference type="Proteomes" id="UP000003688"/>
    </source>
</evidence>
<dbReference type="Gene3D" id="2.60.40.10">
    <property type="entry name" value="Immunoglobulins"/>
    <property type="match status" value="2"/>
</dbReference>
<evidence type="ECO:0000256" key="1">
    <source>
        <dbReference type="ARBA" id="ARBA00022729"/>
    </source>
</evidence>
<evidence type="ECO:0000256" key="4">
    <source>
        <dbReference type="SAM" id="SignalP"/>
    </source>
</evidence>
<evidence type="ECO:0000313" key="6">
    <source>
        <dbReference type="EMBL" id="EEF61835.1"/>
    </source>
</evidence>
<dbReference type="Proteomes" id="UP000003688">
    <property type="component" value="Unassembled WGS sequence"/>
</dbReference>
<keyword evidence="7" id="KW-1185">Reference proteome</keyword>
<dbReference type="PANTHER" id="PTHR13817">
    <property type="entry name" value="TITIN"/>
    <property type="match status" value="1"/>
</dbReference>
<dbReference type="STRING" id="320771.Cflav_PD4498"/>
<dbReference type="Pfam" id="PF13385">
    <property type="entry name" value="Laminin_G_3"/>
    <property type="match status" value="2"/>
</dbReference>
<sequence precursor="true">MKPPAQHRLKFLPAILCLLAFNQSVKAVNQYFDVNGTSAGYGIANGGTYSWDASNWATNSGGTSAVGPWVPGSFARFPGGVSGNNYTVTVANSESMAGLFMSVTGVTLNINAVGSGNLNVAAGAQGFLVNGPVIINAPIVGTGGVGPEYNASGAAVSLFASNSYSGGTFFGFTGSAPLTWFNNNNSFGTGPMTLMNATNTYWAILSVGGAPITLANAFTNTVGGAGINFANGANAPVTCTGNWGLAGNYTFIRNNGDSTAPLTLSGVISGTAGVNFSGNNGGTITLSGTNTYTGGTTVAFATPAGTLVVPANGALAGNVTVSSGGLKLDKVGALSSSASLNLVSSLASGAVNLNFSGTQVVSSINIDSISQASGTWGSPSSGAQNTSSLFSGNGILNIQGAPVVVQQPSSITRFDGQSGSFAVVVSGAAPFTYQWKFNGNAISGATDSSYPISNLTTNNAGSYSCGITNAFGGTISLGATLAVQATNNYSSAILADSPISYWRLDEASGTVAHDAVSTNSGTYVNVTLSQPGYTQLDPDTCIGLPASAGQGFVQVTNSAPFAFPGVTTFALEAWVNFTNVNGVQRIFSTFAGVAPSRGYAFGISGGNVLRFTTSGVQDADQSLATALVPGLWYHLVVTCDLFNYHFYVNGHEVGTPITIIGGGNTGVNQPLQLGCNPASYIASFPTAAEQLNGRIDEAAIYNFLTADQVLAHYNAKPIGPPGVGQPVATPSTNYESLSSVIQAVADGQSLQYQWFKGTTALSGQTSNTLTISPLHLSDSGTYKVQVSNPMGTTNSPDVTLTVLPIPTSATVLNLTNGLVLHLPFDGDYADISGHSNNGTNVGATTFVSPGAIGAHGLHYSTDADVGSTNYVTLGVRPDLQFGANLDFTVAFWVRQPAGSTYTNLPFFTDAVGSTAQGGFAFAPYAGTGGGGWMYTIGTVTSPNLATTFPDANLINDGNWHHLVHVASRTANCTTYLDGIQVDSQAITISGNINTTNAATIGQDPTGAYPVTAQADLDDLGVWQRALTPLEVSGIYLAGATNSVSFAPPPPPQPVPVALHVQQSAGQLQITWTGTGGVLQASGIVSGTYTNVPSASSPYTIPASGPQMFYRLKY</sequence>
<gene>
    <name evidence="6" type="ORF">Cflav_PD4498</name>
</gene>
<dbReference type="AlphaFoldDB" id="B9XDU4"/>
<protein>
    <submittedName>
        <fullName evidence="6">Immunoglobulin V-set domain protein</fullName>
    </submittedName>
</protein>
<dbReference type="SMART" id="SM00409">
    <property type="entry name" value="IG"/>
    <property type="match status" value="2"/>
</dbReference>
<dbReference type="PROSITE" id="PS50835">
    <property type="entry name" value="IG_LIKE"/>
    <property type="match status" value="2"/>
</dbReference>
<dbReference type="InterPro" id="IPR036179">
    <property type="entry name" value="Ig-like_dom_sf"/>
</dbReference>
<dbReference type="InterPro" id="IPR007110">
    <property type="entry name" value="Ig-like_dom"/>
</dbReference>
<keyword evidence="1 4" id="KW-0732">Signal</keyword>
<accession>B9XDU4</accession>
<feature type="signal peptide" evidence="4">
    <location>
        <begin position="1"/>
        <end position="27"/>
    </location>
</feature>
<name>B9XDU4_PEDPL</name>
<evidence type="ECO:0000259" key="5">
    <source>
        <dbReference type="PROSITE" id="PS50835"/>
    </source>
</evidence>
<dbReference type="OrthoDB" id="188144at2"/>
<dbReference type="RefSeq" id="WP_007413992.1">
    <property type="nucleotide sequence ID" value="NZ_ABOX02000007.1"/>
</dbReference>
<reference evidence="6 7" key="1">
    <citation type="journal article" date="2011" name="J. Bacteriol.">
        <title>Genome sequence of 'Pedosphaera parvula' Ellin514, an aerobic Verrucomicrobial isolate from pasture soil.</title>
        <authorList>
            <person name="Kant R."/>
            <person name="van Passel M.W."/>
            <person name="Sangwan P."/>
            <person name="Palva A."/>
            <person name="Lucas S."/>
            <person name="Copeland A."/>
            <person name="Lapidus A."/>
            <person name="Glavina Del Rio T."/>
            <person name="Dalin E."/>
            <person name="Tice H."/>
            <person name="Bruce D."/>
            <person name="Goodwin L."/>
            <person name="Pitluck S."/>
            <person name="Chertkov O."/>
            <person name="Larimer F.W."/>
            <person name="Land M.L."/>
            <person name="Hauser L."/>
            <person name="Brettin T.S."/>
            <person name="Detter J.C."/>
            <person name="Han S."/>
            <person name="de Vos W.M."/>
            <person name="Janssen P.H."/>
            <person name="Smidt H."/>
        </authorList>
    </citation>
    <scope>NUCLEOTIDE SEQUENCE [LARGE SCALE GENOMIC DNA]</scope>
    <source>
        <strain evidence="6 7">Ellin514</strain>
    </source>
</reference>